<dbReference type="GO" id="GO:0043565">
    <property type="term" value="F:sequence-specific DNA binding"/>
    <property type="evidence" value="ECO:0007669"/>
    <property type="project" value="InterPro"/>
</dbReference>
<sequence>MEYTVVVAEDEEIILNNIIKKIEQSGMGFKVVGKAVTGRQALSLIESESPDVLFTDIRMPVMDGLELIESVYLRYPYVKKVIISGYAEFDYAKRAIEFEVEDYLLKPFDMEKMLSVLAKIRIELESEADALKRSFNIPVGQKSPEEVAKLLQEYIKENFATDINFNVIADSLNYSPSYLSKLFSHYFGESPSKYLMDLRINRAKYLLKNYKNLSVKQIGEAVGYSDQCYFSRIFKNITGVNPLNYRHEEQ</sequence>
<dbReference type="PANTHER" id="PTHR42713">
    <property type="entry name" value="HISTIDINE KINASE-RELATED"/>
    <property type="match status" value="1"/>
</dbReference>
<dbReference type="STRING" id="697281.Mahau_2602"/>
<dbReference type="GO" id="GO:0005737">
    <property type="term" value="C:cytoplasm"/>
    <property type="evidence" value="ECO:0007669"/>
    <property type="project" value="UniProtKB-SubCell"/>
</dbReference>
<evidence type="ECO:0000256" key="10">
    <source>
        <dbReference type="PROSITE-ProRule" id="PRU00169"/>
    </source>
</evidence>
<dbReference type="Gene3D" id="1.10.10.60">
    <property type="entry name" value="Homeodomain-like"/>
    <property type="match status" value="2"/>
</dbReference>
<dbReference type="RefSeq" id="WP_013782170.1">
    <property type="nucleotide sequence ID" value="NC_015520.1"/>
</dbReference>
<dbReference type="AlphaFoldDB" id="F3ZY51"/>
<evidence type="ECO:0000256" key="4">
    <source>
        <dbReference type="ARBA" id="ARBA00022553"/>
    </source>
</evidence>
<keyword evidence="5" id="KW-0902">Two-component regulatory system</keyword>
<dbReference type="InterPro" id="IPR009057">
    <property type="entry name" value="Homeodomain-like_sf"/>
</dbReference>
<evidence type="ECO:0000256" key="6">
    <source>
        <dbReference type="ARBA" id="ARBA00023015"/>
    </source>
</evidence>
<dbReference type="KEGG" id="mas:Mahau_2602"/>
<dbReference type="SUPFAM" id="SSF46689">
    <property type="entry name" value="Homeodomain-like"/>
    <property type="match status" value="2"/>
</dbReference>
<reference evidence="13 14" key="2">
    <citation type="journal article" date="2011" name="Stand. Genomic Sci.">
        <title>Complete genome sequence of Mahella australiensis type strain (50-1 BON).</title>
        <authorList>
            <person name="Sikorski J."/>
            <person name="Teshima H."/>
            <person name="Nolan M."/>
            <person name="Lucas S."/>
            <person name="Hammon N."/>
            <person name="Deshpande S."/>
            <person name="Cheng J.F."/>
            <person name="Pitluck S."/>
            <person name="Liolios K."/>
            <person name="Pagani I."/>
            <person name="Ivanova N."/>
            <person name="Huntemann M."/>
            <person name="Mavromatis K."/>
            <person name="Ovchinikova G."/>
            <person name="Pati A."/>
            <person name="Tapia R."/>
            <person name="Han C."/>
            <person name="Goodwin L."/>
            <person name="Chen A."/>
            <person name="Palaniappan K."/>
            <person name="Land M."/>
            <person name="Hauser L."/>
            <person name="Ngatchou-Djao O.D."/>
            <person name="Rohde M."/>
            <person name="Pukall R."/>
            <person name="Spring S."/>
            <person name="Abt B."/>
            <person name="Goker M."/>
            <person name="Detter J.C."/>
            <person name="Woyke T."/>
            <person name="Bristow J."/>
            <person name="Markowitz V."/>
            <person name="Hugenholtz P."/>
            <person name="Eisen J.A."/>
            <person name="Kyrpides N.C."/>
            <person name="Klenk H.P."/>
            <person name="Lapidus A."/>
        </authorList>
    </citation>
    <scope>NUCLEOTIDE SEQUENCE [LARGE SCALE GENOMIC DNA]</scope>
    <source>
        <strain evidence="14">DSM 15567 / CIP 107919 / 50-1 BON</strain>
    </source>
</reference>
<evidence type="ECO:0000313" key="13">
    <source>
        <dbReference type="EMBL" id="AEE97747.1"/>
    </source>
</evidence>
<evidence type="ECO:0000256" key="5">
    <source>
        <dbReference type="ARBA" id="ARBA00023012"/>
    </source>
</evidence>
<dbReference type="CDD" id="cd17536">
    <property type="entry name" value="REC_YesN-like"/>
    <property type="match status" value="1"/>
</dbReference>
<dbReference type="GO" id="GO:0000160">
    <property type="term" value="P:phosphorelay signal transduction system"/>
    <property type="evidence" value="ECO:0007669"/>
    <property type="project" value="UniProtKB-KW"/>
</dbReference>
<feature type="modified residue" description="4-aspartylphosphate" evidence="10">
    <location>
        <position position="56"/>
    </location>
</feature>
<protein>
    <recommendedName>
        <fullName evidence="2">Stage 0 sporulation protein A homolog</fullName>
    </recommendedName>
</protein>
<reference evidence="14" key="1">
    <citation type="submission" date="2010-11" db="EMBL/GenBank/DDBJ databases">
        <title>The complete genome of Mahella australiensis DSM 15567.</title>
        <authorList>
            <consortium name="US DOE Joint Genome Institute (JGI-PGF)"/>
            <person name="Lucas S."/>
            <person name="Copeland A."/>
            <person name="Lapidus A."/>
            <person name="Bruce D."/>
            <person name="Goodwin L."/>
            <person name="Pitluck S."/>
            <person name="Kyrpides N."/>
            <person name="Mavromatis K."/>
            <person name="Pagani I."/>
            <person name="Ivanova N."/>
            <person name="Teshima H."/>
            <person name="Brettin T."/>
            <person name="Detter J.C."/>
            <person name="Han C."/>
            <person name="Tapia R."/>
            <person name="Land M."/>
            <person name="Hauser L."/>
            <person name="Markowitz V."/>
            <person name="Cheng J.-F."/>
            <person name="Hugenholtz P."/>
            <person name="Woyke T."/>
            <person name="Wu D."/>
            <person name="Spring S."/>
            <person name="Pukall R."/>
            <person name="Steenblock K."/>
            <person name="Schneider S."/>
            <person name="Klenk H.-P."/>
            <person name="Eisen J.A."/>
        </authorList>
    </citation>
    <scope>NUCLEOTIDE SEQUENCE [LARGE SCALE GENOMIC DNA]</scope>
    <source>
        <strain evidence="14">DSM 15567 / CIP 107919 / 50-1 BON</strain>
    </source>
</reference>
<gene>
    <name evidence="13" type="ordered locus">Mahau_2602</name>
</gene>
<evidence type="ECO:0000259" key="11">
    <source>
        <dbReference type="PROSITE" id="PS01124"/>
    </source>
</evidence>
<organism evidence="13 14">
    <name type="scientific">Mahella australiensis (strain DSM 15567 / CIP 107919 / 50-1 BON)</name>
    <dbReference type="NCBI Taxonomy" id="697281"/>
    <lineage>
        <taxon>Bacteria</taxon>
        <taxon>Bacillati</taxon>
        <taxon>Bacillota</taxon>
        <taxon>Clostridia</taxon>
        <taxon>Thermoanaerobacterales</taxon>
        <taxon>Thermoanaerobacterales Family IV. Incertae Sedis</taxon>
        <taxon>Mahella</taxon>
    </lineage>
</organism>
<dbReference type="Gene3D" id="3.40.50.2300">
    <property type="match status" value="1"/>
</dbReference>
<evidence type="ECO:0000256" key="9">
    <source>
        <dbReference type="ARBA" id="ARBA00024867"/>
    </source>
</evidence>
<dbReference type="PROSITE" id="PS01124">
    <property type="entry name" value="HTH_ARAC_FAMILY_2"/>
    <property type="match status" value="1"/>
</dbReference>
<keyword evidence="8" id="KW-0804">Transcription</keyword>
<proteinExistence type="predicted"/>
<dbReference type="Proteomes" id="UP000008457">
    <property type="component" value="Chromosome"/>
</dbReference>
<comment type="function">
    <text evidence="9">May play the central regulatory role in sporulation. It may be an element of the effector pathway responsible for the activation of sporulation genes in response to nutritional stress. Spo0A may act in concert with spo0H (a sigma factor) to control the expression of some genes that are critical to the sporulation process.</text>
</comment>
<dbReference type="Pfam" id="PF12833">
    <property type="entry name" value="HTH_18"/>
    <property type="match status" value="1"/>
</dbReference>
<accession>F3ZY51</accession>
<feature type="domain" description="Response regulatory" evidence="12">
    <location>
        <begin position="4"/>
        <end position="121"/>
    </location>
</feature>
<feature type="domain" description="HTH araC/xylS-type" evidence="11">
    <location>
        <begin position="149"/>
        <end position="248"/>
    </location>
</feature>
<dbReference type="InterPro" id="IPR018060">
    <property type="entry name" value="HTH_AraC"/>
</dbReference>
<evidence type="ECO:0000256" key="1">
    <source>
        <dbReference type="ARBA" id="ARBA00004496"/>
    </source>
</evidence>
<dbReference type="HOGENOM" id="CLU_000445_5_1_9"/>
<keyword evidence="7" id="KW-0238">DNA-binding</keyword>
<dbReference type="InterPro" id="IPR018062">
    <property type="entry name" value="HTH_AraC-typ_CS"/>
</dbReference>
<evidence type="ECO:0000256" key="2">
    <source>
        <dbReference type="ARBA" id="ARBA00018672"/>
    </source>
</evidence>
<dbReference type="InterPro" id="IPR001789">
    <property type="entry name" value="Sig_transdc_resp-reg_receiver"/>
</dbReference>
<keyword evidence="14" id="KW-1185">Reference proteome</keyword>
<dbReference type="SMART" id="SM00342">
    <property type="entry name" value="HTH_ARAC"/>
    <property type="match status" value="1"/>
</dbReference>
<dbReference type="PANTHER" id="PTHR42713:SF3">
    <property type="entry name" value="TRANSCRIPTIONAL REGULATORY PROTEIN HPTR"/>
    <property type="match status" value="1"/>
</dbReference>
<dbReference type="eggNOG" id="COG2207">
    <property type="taxonomic scope" value="Bacteria"/>
</dbReference>
<name>F3ZY51_MAHA5</name>
<evidence type="ECO:0000259" key="12">
    <source>
        <dbReference type="PROSITE" id="PS50110"/>
    </source>
</evidence>
<dbReference type="SMART" id="SM00448">
    <property type="entry name" value="REC"/>
    <property type="match status" value="1"/>
</dbReference>
<dbReference type="EMBL" id="CP002360">
    <property type="protein sequence ID" value="AEE97747.1"/>
    <property type="molecule type" value="Genomic_DNA"/>
</dbReference>
<evidence type="ECO:0000256" key="8">
    <source>
        <dbReference type="ARBA" id="ARBA00023163"/>
    </source>
</evidence>
<evidence type="ECO:0000313" key="14">
    <source>
        <dbReference type="Proteomes" id="UP000008457"/>
    </source>
</evidence>
<dbReference type="PROSITE" id="PS00041">
    <property type="entry name" value="HTH_ARAC_FAMILY_1"/>
    <property type="match status" value="1"/>
</dbReference>
<dbReference type="OrthoDB" id="9779969at2"/>
<dbReference type="InterPro" id="IPR051552">
    <property type="entry name" value="HptR"/>
</dbReference>
<dbReference type="PROSITE" id="PS50110">
    <property type="entry name" value="RESPONSE_REGULATORY"/>
    <property type="match status" value="1"/>
</dbReference>
<keyword evidence="4 10" id="KW-0597">Phosphoprotein</keyword>
<dbReference type="Pfam" id="PF00072">
    <property type="entry name" value="Response_reg"/>
    <property type="match status" value="1"/>
</dbReference>
<dbReference type="eggNOG" id="COG4753">
    <property type="taxonomic scope" value="Bacteria"/>
</dbReference>
<dbReference type="SUPFAM" id="SSF52172">
    <property type="entry name" value="CheY-like"/>
    <property type="match status" value="1"/>
</dbReference>
<dbReference type="PRINTS" id="PR00032">
    <property type="entry name" value="HTHARAC"/>
</dbReference>
<evidence type="ECO:0000256" key="3">
    <source>
        <dbReference type="ARBA" id="ARBA00022490"/>
    </source>
</evidence>
<dbReference type="InterPro" id="IPR011006">
    <property type="entry name" value="CheY-like_superfamily"/>
</dbReference>
<evidence type="ECO:0000256" key="7">
    <source>
        <dbReference type="ARBA" id="ARBA00023125"/>
    </source>
</evidence>
<keyword evidence="6" id="KW-0805">Transcription regulation</keyword>
<dbReference type="GO" id="GO:0003700">
    <property type="term" value="F:DNA-binding transcription factor activity"/>
    <property type="evidence" value="ECO:0007669"/>
    <property type="project" value="InterPro"/>
</dbReference>
<keyword evidence="3" id="KW-0963">Cytoplasm</keyword>
<dbReference type="InterPro" id="IPR020449">
    <property type="entry name" value="Tscrpt_reg_AraC-type_HTH"/>
</dbReference>
<comment type="subcellular location">
    <subcellularLocation>
        <location evidence="1">Cytoplasm</location>
    </subcellularLocation>
</comment>